<dbReference type="PANTHER" id="PTHR30204:SF90">
    <property type="entry name" value="HTH-TYPE TRANSCRIPTIONAL ACTIVATOR MTA"/>
    <property type="match status" value="1"/>
</dbReference>
<organism evidence="3 4">
    <name type="scientific">Butyricicoccus pullicaecorum</name>
    <dbReference type="NCBI Taxonomy" id="501571"/>
    <lineage>
        <taxon>Bacteria</taxon>
        <taxon>Bacillati</taxon>
        <taxon>Bacillota</taxon>
        <taxon>Clostridia</taxon>
        <taxon>Eubacteriales</taxon>
        <taxon>Butyricicoccaceae</taxon>
        <taxon>Butyricicoccus</taxon>
    </lineage>
</organism>
<dbReference type="AlphaFoldDB" id="A0A1Y4LAQ8"/>
<evidence type="ECO:0000313" key="4">
    <source>
        <dbReference type="Proteomes" id="UP000195897"/>
    </source>
</evidence>
<dbReference type="Gene3D" id="1.10.1660.10">
    <property type="match status" value="1"/>
</dbReference>
<proteinExistence type="predicted"/>
<comment type="caution">
    <text evidence="3">The sequence shown here is derived from an EMBL/GenBank/DDBJ whole genome shotgun (WGS) entry which is preliminary data.</text>
</comment>
<dbReference type="PANTHER" id="PTHR30204">
    <property type="entry name" value="REDOX-CYCLING DRUG-SENSING TRANSCRIPTIONAL ACTIVATOR SOXR"/>
    <property type="match status" value="1"/>
</dbReference>
<dbReference type="GO" id="GO:0003677">
    <property type="term" value="F:DNA binding"/>
    <property type="evidence" value="ECO:0007669"/>
    <property type="project" value="UniProtKB-KW"/>
</dbReference>
<dbReference type="RefSeq" id="WP_087373121.1">
    <property type="nucleotide sequence ID" value="NZ_NFKK01000009.1"/>
</dbReference>
<gene>
    <name evidence="3" type="ORF">B5F17_08835</name>
</gene>
<keyword evidence="1" id="KW-0238">DNA-binding</keyword>
<name>A0A1Y4LAQ8_9FIRM</name>
<sequence>MDQQFHIGQITRFFDLPASTLRYWDEIGILTPHKNHTNSYREYTVSDLMTISDIIFYKNLGISLQQIGAMEQAEPEEHTRLLCGKIEELERQQQEIAQRIQKLHNHLAAIETLGKLRQSPFSPAKIDTDCIVSFDLNEIDKLRQYMENPYLYSRVQHSDSLAIEHRGLTVPRVQRSAIPSDQILWERSADSRYVACLVQESVPDDYRSNLPELLSHIQKSHRTGTIISRFLLHAAENGVVYDFYQTFVEILD</sequence>
<evidence type="ECO:0000256" key="1">
    <source>
        <dbReference type="ARBA" id="ARBA00023125"/>
    </source>
</evidence>
<dbReference type="PROSITE" id="PS50937">
    <property type="entry name" value="HTH_MERR_2"/>
    <property type="match status" value="1"/>
</dbReference>
<dbReference type="SUPFAM" id="SSF46955">
    <property type="entry name" value="Putative DNA-binding domain"/>
    <property type="match status" value="1"/>
</dbReference>
<evidence type="ECO:0000259" key="2">
    <source>
        <dbReference type="PROSITE" id="PS50937"/>
    </source>
</evidence>
<dbReference type="SMART" id="SM00422">
    <property type="entry name" value="HTH_MERR"/>
    <property type="match status" value="1"/>
</dbReference>
<dbReference type="InterPro" id="IPR009061">
    <property type="entry name" value="DNA-bd_dom_put_sf"/>
</dbReference>
<accession>A0A1Y4LAQ8</accession>
<evidence type="ECO:0000313" key="3">
    <source>
        <dbReference type="EMBL" id="OUP52579.1"/>
    </source>
</evidence>
<dbReference type="EMBL" id="NFKK01000009">
    <property type="protein sequence ID" value="OUP52579.1"/>
    <property type="molecule type" value="Genomic_DNA"/>
</dbReference>
<dbReference type="Proteomes" id="UP000195897">
    <property type="component" value="Unassembled WGS sequence"/>
</dbReference>
<dbReference type="InterPro" id="IPR000551">
    <property type="entry name" value="MerR-type_HTH_dom"/>
</dbReference>
<dbReference type="GO" id="GO:0003700">
    <property type="term" value="F:DNA-binding transcription factor activity"/>
    <property type="evidence" value="ECO:0007669"/>
    <property type="project" value="InterPro"/>
</dbReference>
<dbReference type="Pfam" id="PF13411">
    <property type="entry name" value="MerR_1"/>
    <property type="match status" value="1"/>
</dbReference>
<dbReference type="InterPro" id="IPR047057">
    <property type="entry name" value="MerR_fam"/>
</dbReference>
<reference evidence="4" key="1">
    <citation type="submission" date="2017-04" db="EMBL/GenBank/DDBJ databases">
        <title>Function of individual gut microbiota members based on whole genome sequencing of pure cultures obtained from chicken caecum.</title>
        <authorList>
            <person name="Medvecky M."/>
            <person name="Cejkova D."/>
            <person name="Polansky O."/>
            <person name="Karasova D."/>
            <person name="Kubasova T."/>
            <person name="Cizek A."/>
            <person name="Rychlik I."/>
        </authorList>
    </citation>
    <scope>NUCLEOTIDE SEQUENCE [LARGE SCALE GENOMIC DNA]</scope>
    <source>
        <strain evidence="4">An180</strain>
    </source>
</reference>
<protein>
    <submittedName>
        <fullName evidence="3">Transcriptional regulator</fullName>
    </submittedName>
</protein>
<feature type="domain" description="HTH merR-type" evidence="2">
    <location>
        <begin position="4"/>
        <end position="73"/>
    </location>
</feature>